<sequence length="279" mass="29978">MMNAPMSRPAGRRPRPIRRGRAALVAAAGLVLATAVLFPLLTDIERVGSRTLLIPEGRRAAQVYEAVDRVLGERPGTTRRAVGTAGLNLPAAARGNPEGYLFPATYPVGPDSTPASLLARMVDTANQRFAADKVAAGARRVGTTVYETVAIASIVQAEAATAEDMGKVSRVIHNRLARGMPLQMDSTLNYALRRTTVDTSLADTRINSPYNSYVRKGLPPTPIDNPGDQALDAALAPTPGKWLFFVTVAPGDTRFSTTFAEHQRHVADFNAHRADERAR</sequence>
<dbReference type="KEGG" id="sqz:FQU76_03090"/>
<comment type="catalytic activity">
    <reaction evidence="7">
        <text>a peptidoglycan chain = a peptidoglycan chain with N-acetyl-1,6-anhydromuramyl-[peptide] at the reducing end + a peptidoglycan chain with N-acetylglucosamine at the non-reducing end.</text>
        <dbReference type="EC" id="4.2.2.29"/>
    </reaction>
</comment>
<accession>A0A5B8J5J1</accession>
<evidence type="ECO:0000256" key="1">
    <source>
        <dbReference type="ARBA" id="ARBA00022475"/>
    </source>
</evidence>
<evidence type="ECO:0000256" key="7">
    <source>
        <dbReference type="HAMAP-Rule" id="MF_02065"/>
    </source>
</evidence>
<evidence type="ECO:0000313" key="9">
    <source>
        <dbReference type="Proteomes" id="UP000320580"/>
    </source>
</evidence>
<keyword evidence="9" id="KW-1185">Reference proteome</keyword>
<reference evidence="8 9" key="1">
    <citation type="submission" date="2019-07" db="EMBL/GenBank/DDBJ databases">
        <authorList>
            <person name="Zhu P."/>
        </authorList>
    </citation>
    <scope>NUCLEOTIDE SEQUENCE [LARGE SCALE GENOMIC DNA]</scope>
    <source>
        <strain evidence="8 9">SSL-25</strain>
    </source>
</reference>
<proteinExistence type="inferred from homology"/>
<keyword evidence="5 7" id="KW-0456">Lyase</keyword>
<keyword evidence="1 7" id="KW-1003">Cell membrane</keyword>
<keyword evidence="2 7" id="KW-0812">Transmembrane</keyword>
<keyword evidence="3 7" id="KW-1133">Transmembrane helix</keyword>
<evidence type="ECO:0000256" key="5">
    <source>
        <dbReference type="ARBA" id="ARBA00023239"/>
    </source>
</evidence>
<dbReference type="HAMAP" id="MF_02065">
    <property type="entry name" value="MltG"/>
    <property type="match status" value="1"/>
</dbReference>
<evidence type="ECO:0000256" key="6">
    <source>
        <dbReference type="ARBA" id="ARBA00023316"/>
    </source>
</evidence>
<dbReference type="AlphaFoldDB" id="A0A5B8J5J1"/>
<dbReference type="GO" id="GO:0005886">
    <property type="term" value="C:plasma membrane"/>
    <property type="evidence" value="ECO:0007669"/>
    <property type="project" value="UniProtKB-UniRule"/>
</dbReference>
<comment type="similarity">
    <text evidence="7">Belongs to the transglycosylase MltG family.</text>
</comment>
<dbReference type="PANTHER" id="PTHR30518:SF2">
    <property type="entry name" value="ENDOLYTIC MUREIN TRANSGLYCOSYLASE"/>
    <property type="match status" value="1"/>
</dbReference>
<dbReference type="OrthoDB" id="9814591at2"/>
<keyword evidence="6 7" id="KW-0961">Cell wall biogenesis/degradation</keyword>
<dbReference type="GO" id="GO:0008932">
    <property type="term" value="F:lytic endotransglycosylase activity"/>
    <property type="evidence" value="ECO:0007669"/>
    <property type="project" value="UniProtKB-UniRule"/>
</dbReference>
<dbReference type="CDD" id="cd08010">
    <property type="entry name" value="MltG_like"/>
    <property type="match status" value="1"/>
</dbReference>
<gene>
    <name evidence="7 8" type="primary">mltG</name>
    <name evidence="8" type="ORF">FQU76_03090</name>
</gene>
<evidence type="ECO:0000313" key="8">
    <source>
        <dbReference type="EMBL" id="QDY75664.1"/>
    </source>
</evidence>
<dbReference type="GO" id="GO:0009252">
    <property type="term" value="P:peptidoglycan biosynthetic process"/>
    <property type="evidence" value="ECO:0007669"/>
    <property type="project" value="UniProtKB-UniRule"/>
</dbReference>
<evidence type="ECO:0000256" key="3">
    <source>
        <dbReference type="ARBA" id="ARBA00022989"/>
    </source>
</evidence>
<organism evidence="8 9">
    <name type="scientific">Streptomyces qinzhouensis</name>
    <dbReference type="NCBI Taxonomy" id="2599401"/>
    <lineage>
        <taxon>Bacteria</taxon>
        <taxon>Bacillati</taxon>
        <taxon>Actinomycetota</taxon>
        <taxon>Actinomycetes</taxon>
        <taxon>Kitasatosporales</taxon>
        <taxon>Streptomycetaceae</taxon>
        <taxon>Streptomyces</taxon>
    </lineage>
</organism>
<dbReference type="GO" id="GO:0071555">
    <property type="term" value="P:cell wall organization"/>
    <property type="evidence" value="ECO:0007669"/>
    <property type="project" value="UniProtKB-KW"/>
</dbReference>
<dbReference type="Pfam" id="PF02618">
    <property type="entry name" value="YceG"/>
    <property type="match status" value="1"/>
</dbReference>
<dbReference type="InterPro" id="IPR003770">
    <property type="entry name" value="MLTG-like"/>
</dbReference>
<keyword evidence="4 7" id="KW-0472">Membrane</keyword>
<evidence type="ECO:0000256" key="4">
    <source>
        <dbReference type="ARBA" id="ARBA00023136"/>
    </source>
</evidence>
<dbReference type="PANTHER" id="PTHR30518">
    <property type="entry name" value="ENDOLYTIC MUREIN TRANSGLYCOSYLASE"/>
    <property type="match status" value="1"/>
</dbReference>
<name>A0A5B8J5J1_9ACTN</name>
<dbReference type="NCBIfam" id="TIGR00247">
    <property type="entry name" value="endolytic transglycosylase MltG"/>
    <property type="match status" value="1"/>
</dbReference>
<dbReference type="EC" id="4.2.2.29" evidence="7"/>
<dbReference type="EMBL" id="CP042266">
    <property type="protein sequence ID" value="QDY75664.1"/>
    <property type="molecule type" value="Genomic_DNA"/>
</dbReference>
<dbReference type="RefSeq" id="WP_146478974.1">
    <property type="nucleotide sequence ID" value="NZ_CP042266.1"/>
</dbReference>
<dbReference type="Proteomes" id="UP000320580">
    <property type="component" value="Chromosome"/>
</dbReference>
<feature type="site" description="Important for catalytic activity" evidence="7">
    <location>
        <position position="158"/>
    </location>
</feature>
<protein>
    <recommendedName>
        <fullName evidence="7">Endolytic murein transglycosylase</fullName>
        <ecNumber evidence="7">4.2.2.29</ecNumber>
    </recommendedName>
    <alternativeName>
        <fullName evidence="7">Peptidoglycan lytic transglycosylase</fullName>
    </alternativeName>
    <alternativeName>
        <fullName evidence="7">Peptidoglycan polymerization terminase</fullName>
    </alternativeName>
</protein>
<dbReference type="Gene3D" id="3.30.160.60">
    <property type="entry name" value="Classic Zinc Finger"/>
    <property type="match status" value="1"/>
</dbReference>
<comment type="function">
    <text evidence="7">Functions as a peptidoglycan terminase that cleaves nascent peptidoglycan strands endolytically to terminate their elongation.</text>
</comment>
<evidence type="ECO:0000256" key="2">
    <source>
        <dbReference type="ARBA" id="ARBA00022692"/>
    </source>
</evidence>